<keyword evidence="2" id="KW-0560">Oxidoreductase</keyword>
<dbReference type="GO" id="GO:0016491">
    <property type="term" value="F:oxidoreductase activity"/>
    <property type="evidence" value="ECO:0007669"/>
    <property type="project" value="UniProtKB-KW"/>
</dbReference>
<dbReference type="EMBL" id="FTOF01000014">
    <property type="protein sequence ID" value="SIS56328.1"/>
    <property type="molecule type" value="Genomic_DNA"/>
</dbReference>
<dbReference type="PROSITE" id="PS00061">
    <property type="entry name" value="ADH_SHORT"/>
    <property type="match status" value="1"/>
</dbReference>
<dbReference type="PANTHER" id="PTHR43391:SF82">
    <property type="entry name" value="OXIDOREDUCTASE SADH-RELATED"/>
    <property type="match status" value="1"/>
</dbReference>
<evidence type="ECO:0000313" key="5">
    <source>
        <dbReference type="Proteomes" id="UP000186292"/>
    </source>
</evidence>
<dbReference type="Proteomes" id="UP000186292">
    <property type="component" value="Unassembled WGS sequence"/>
</dbReference>
<evidence type="ECO:0000256" key="1">
    <source>
        <dbReference type="ARBA" id="ARBA00006484"/>
    </source>
</evidence>
<sequence>MWNPFAKPFHEDTTETPYVKPADFTADAASRPAAFITGGASGIGKATAQRLLNLGWTVGAYDIQDVTWGTDNIPDGQLVTGHLDVTDRDEWDTALADFTARTGGRLDFLFNNAGIIIDGLLAEQDPEKIRALVDINCLGVTFGAQAAYPYLKATKDAVVINMSSASAIFGQPEISTYSATKFYVNGITEALSVEWRNDDIRVHDLMPLWAATQVANVNAQSVKTMGVNLTPGDVADEAVRVLTKNAPWGKWVPHYAVSLTDRLLKWLRKPFPDPIAQLLMRFVATW</sequence>
<gene>
    <name evidence="4" type="ORF">SAMN05444817_11410</name>
</gene>
<dbReference type="InterPro" id="IPR020904">
    <property type="entry name" value="Sc_DH/Rdtase_CS"/>
</dbReference>
<keyword evidence="5" id="KW-1185">Reference proteome</keyword>
<proteinExistence type="inferred from homology"/>
<evidence type="ECO:0000256" key="2">
    <source>
        <dbReference type="ARBA" id="ARBA00023002"/>
    </source>
</evidence>
<dbReference type="PRINTS" id="PR00081">
    <property type="entry name" value="GDHRDH"/>
</dbReference>
<comment type="similarity">
    <text evidence="1 3">Belongs to the short-chain dehydrogenases/reductases (SDR) family.</text>
</comment>
<dbReference type="PRINTS" id="PR00080">
    <property type="entry name" value="SDRFAMILY"/>
</dbReference>
<protein>
    <submittedName>
        <fullName evidence="4">NADP-dependent 3-hydroxy acid dehydrogenase YdfG</fullName>
    </submittedName>
</protein>
<name>A0A1N7K449_9CORY</name>
<dbReference type="InterPro" id="IPR036291">
    <property type="entry name" value="NAD(P)-bd_dom_sf"/>
</dbReference>
<dbReference type="PANTHER" id="PTHR43391">
    <property type="entry name" value="RETINOL DEHYDROGENASE-RELATED"/>
    <property type="match status" value="1"/>
</dbReference>
<dbReference type="STRING" id="1161099.SAMN05444817_11410"/>
<dbReference type="RefSeq" id="WP_084560724.1">
    <property type="nucleotide sequence ID" value="NZ_CP046976.1"/>
</dbReference>
<dbReference type="Gene3D" id="3.40.50.720">
    <property type="entry name" value="NAD(P)-binding Rossmann-like Domain"/>
    <property type="match status" value="1"/>
</dbReference>
<reference evidence="5" key="1">
    <citation type="submission" date="2017-01" db="EMBL/GenBank/DDBJ databases">
        <authorList>
            <person name="Varghese N."/>
            <person name="Submissions S."/>
        </authorList>
    </citation>
    <scope>NUCLEOTIDE SEQUENCE [LARGE SCALE GENOMIC DNA]</scope>
    <source>
        <strain evidence="5">DSM 44531</strain>
    </source>
</reference>
<organism evidence="4 5">
    <name type="scientific">Corynebacterium appendicis CIP 107643</name>
    <dbReference type="NCBI Taxonomy" id="1161099"/>
    <lineage>
        <taxon>Bacteria</taxon>
        <taxon>Bacillati</taxon>
        <taxon>Actinomycetota</taxon>
        <taxon>Actinomycetes</taxon>
        <taxon>Mycobacteriales</taxon>
        <taxon>Corynebacteriaceae</taxon>
        <taxon>Corynebacterium</taxon>
    </lineage>
</organism>
<dbReference type="SUPFAM" id="SSF51735">
    <property type="entry name" value="NAD(P)-binding Rossmann-fold domains"/>
    <property type="match status" value="1"/>
</dbReference>
<dbReference type="NCBIfam" id="NF006123">
    <property type="entry name" value="PRK08267.1"/>
    <property type="match status" value="1"/>
</dbReference>
<dbReference type="OrthoDB" id="658698at2"/>
<evidence type="ECO:0000313" key="4">
    <source>
        <dbReference type="EMBL" id="SIS56328.1"/>
    </source>
</evidence>
<accession>A0A1N7K449</accession>
<dbReference type="Pfam" id="PF00106">
    <property type="entry name" value="adh_short"/>
    <property type="match status" value="1"/>
</dbReference>
<evidence type="ECO:0000256" key="3">
    <source>
        <dbReference type="RuleBase" id="RU000363"/>
    </source>
</evidence>
<dbReference type="AlphaFoldDB" id="A0A1N7K449"/>
<dbReference type="InterPro" id="IPR002347">
    <property type="entry name" value="SDR_fam"/>
</dbReference>